<dbReference type="Gene3D" id="2.40.40.10">
    <property type="entry name" value="RlpA-like domain"/>
    <property type="match status" value="1"/>
</dbReference>
<dbReference type="InterPro" id="IPR036908">
    <property type="entry name" value="RlpA-like_sf"/>
</dbReference>
<dbReference type="EMBL" id="KN846954">
    <property type="protein sequence ID" value="KIV77991.1"/>
    <property type="molecule type" value="Genomic_DNA"/>
</dbReference>
<evidence type="ECO:0000313" key="3">
    <source>
        <dbReference type="EMBL" id="KIV77991.1"/>
    </source>
</evidence>
<evidence type="ECO:0000313" key="4">
    <source>
        <dbReference type="Proteomes" id="UP000053599"/>
    </source>
</evidence>
<organism evidence="3 4">
    <name type="scientific">Exophiala sideris</name>
    <dbReference type="NCBI Taxonomy" id="1016849"/>
    <lineage>
        <taxon>Eukaryota</taxon>
        <taxon>Fungi</taxon>
        <taxon>Dikarya</taxon>
        <taxon>Ascomycota</taxon>
        <taxon>Pezizomycotina</taxon>
        <taxon>Eurotiomycetes</taxon>
        <taxon>Chaetothyriomycetidae</taxon>
        <taxon>Chaetothyriales</taxon>
        <taxon>Herpotrichiellaceae</taxon>
        <taxon>Exophiala</taxon>
    </lineage>
</organism>
<keyword evidence="2" id="KW-1133">Transmembrane helix</keyword>
<sequence length="198" mass="21084">MKQQEEAVSAARLATVHRKPVPTLQQTALPATQQNRFDWWKNLSRRTRLALFAALVASIALIIGLAAGLSTRQHSQNLPLPSGHGGPFTGDLTYYAPGLGACGVTSTDSDKIVAISHLLFDAASTGSDPNANPLCGKKIRASRDNSSVDLTVVDRCTGCQAKDLDVTVDSFAMLANVDLGRVSVEWNWLEDVPASAQG</sequence>
<dbReference type="InterPro" id="IPR051477">
    <property type="entry name" value="Expansin_CellWall"/>
</dbReference>
<dbReference type="OrthoDB" id="623670at2759"/>
<dbReference type="Proteomes" id="UP000053599">
    <property type="component" value="Unassembled WGS sequence"/>
</dbReference>
<accession>A0A0D1WSD6</accession>
<dbReference type="CDD" id="cd22191">
    <property type="entry name" value="DPBB_RlpA_EXP_N-like"/>
    <property type="match status" value="1"/>
</dbReference>
<evidence type="ECO:0000256" key="1">
    <source>
        <dbReference type="ARBA" id="ARBA00022729"/>
    </source>
</evidence>
<dbReference type="HOGENOM" id="CLU_047639_1_1_1"/>
<evidence type="ECO:0000256" key="2">
    <source>
        <dbReference type="SAM" id="Phobius"/>
    </source>
</evidence>
<dbReference type="PANTHER" id="PTHR31836:SF27">
    <property type="entry name" value="RLPA-LIKE PROTEIN DOUBLE-PSI BETA-BARREL DOMAIN-CONTAINING PROTEIN"/>
    <property type="match status" value="1"/>
</dbReference>
<gene>
    <name evidence="3" type="ORF">PV11_09762</name>
</gene>
<dbReference type="SUPFAM" id="SSF50685">
    <property type="entry name" value="Barwin-like endoglucanases"/>
    <property type="match status" value="1"/>
</dbReference>
<feature type="transmembrane region" description="Helical" evidence="2">
    <location>
        <begin position="49"/>
        <end position="69"/>
    </location>
</feature>
<keyword evidence="1" id="KW-0732">Signal</keyword>
<keyword evidence="2" id="KW-0472">Membrane</keyword>
<dbReference type="AlphaFoldDB" id="A0A0D1WSD6"/>
<dbReference type="STRING" id="1016849.A0A0D1WSD6"/>
<proteinExistence type="predicted"/>
<protein>
    <recommendedName>
        <fullName evidence="5">RlpA-like protein double-psi beta-barrel domain-containing protein</fullName>
    </recommendedName>
</protein>
<name>A0A0D1WSD6_9EURO</name>
<evidence type="ECO:0008006" key="5">
    <source>
        <dbReference type="Google" id="ProtNLM"/>
    </source>
</evidence>
<keyword evidence="2" id="KW-0812">Transmembrane</keyword>
<dbReference type="PANTHER" id="PTHR31836">
    <property type="match status" value="1"/>
</dbReference>
<reference evidence="3 4" key="1">
    <citation type="submission" date="2015-01" db="EMBL/GenBank/DDBJ databases">
        <title>The Genome Sequence of Exophiala sideris CBS121828.</title>
        <authorList>
            <consortium name="The Broad Institute Genomics Platform"/>
            <person name="Cuomo C."/>
            <person name="de Hoog S."/>
            <person name="Gorbushina A."/>
            <person name="Stielow B."/>
            <person name="Teixiera M."/>
            <person name="Abouelleil A."/>
            <person name="Chapman S.B."/>
            <person name="Priest M."/>
            <person name="Young S.K."/>
            <person name="Wortman J."/>
            <person name="Nusbaum C."/>
            <person name="Birren B."/>
        </authorList>
    </citation>
    <scope>NUCLEOTIDE SEQUENCE [LARGE SCALE GENOMIC DNA]</scope>
    <source>
        <strain evidence="3 4">CBS 121828</strain>
    </source>
</reference>